<accession>A0ABV3F0W7</accession>
<feature type="transmembrane region" description="Helical" evidence="6">
    <location>
        <begin position="512"/>
        <end position="529"/>
    </location>
</feature>
<feature type="transmembrane region" description="Helical" evidence="6">
    <location>
        <begin position="56"/>
        <end position="78"/>
    </location>
</feature>
<feature type="transmembrane region" description="Helical" evidence="6">
    <location>
        <begin position="271"/>
        <end position="289"/>
    </location>
</feature>
<feature type="transmembrane region" description="Helical" evidence="6">
    <location>
        <begin position="390"/>
        <end position="416"/>
    </location>
</feature>
<sequence length="649" mass="67698">MGIGMISARTIWIGTAALSVAAVAGAAISAGEMPYAAAGTAFPGLAQAICYTVLRALAMVAGAVTLGALVFTVCCTGTTGRGRVGVDGYAGLRVGERAATVWAVAAVTLIPVTTADIGGSTTLALLRDGTLGPLLEASEKPKAWVVVALLAAGVALISRFSLSWLGAATALLFAAIGILPPVVVGNAGEGPGHDYATGAVLLFQPALSVCCGVLWCAGAHLRRDGAHRDAVIRRVRLLTGGCLLVAALTGGLLIALLLPPDLLLTTGYGRLVLGAAVCGGLAAALVWQAGRMRAHAAALFTMAGAAALVAVALPAAAGVRPAPAFAGRRFSAHEAFIGFDIVAPPTAWRLLTFWRFDIVLGGAALAGIALYAVGVVRLRRRGDAWSARRTFSWVLGCLSLLVATSSGIGAYGYAMFSLHMITHMALNMVVPVLLVLGAPMTLLLRVAPAAGRGELRGLREGLLEVLHSRASAVLAHPGFSIPVFVVTLYGLYFTSLFEDLISYHWGHVLMNVHFLIVGYLFYWAIIGIDPGPHRLPHLGRLGMLFAIMPFHAFFGVVVMSTASVIGGRFYTNLQLPWGIDLPADQHAGGGIAWVAGEVPVLIVVGALLTQWVAQDRRIAVRTDRKDDTYGDSDLEAYNAMLAELARSRR</sequence>
<keyword evidence="2" id="KW-1003">Cell membrane</keyword>
<feature type="transmembrane region" description="Helical" evidence="6">
    <location>
        <begin position="141"/>
        <end position="157"/>
    </location>
</feature>
<feature type="transmembrane region" description="Helical" evidence="6">
    <location>
        <begin position="296"/>
        <end position="317"/>
    </location>
</feature>
<dbReference type="InterPro" id="IPR019108">
    <property type="entry name" value="Caa3_assmbl_CtaG-rel"/>
</dbReference>
<feature type="transmembrane region" description="Helical" evidence="6">
    <location>
        <begin position="237"/>
        <end position="259"/>
    </location>
</feature>
<feature type="transmembrane region" description="Helical" evidence="6">
    <location>
        <begin position="358"/>
        <end position="378"/>
    </location>
</feature>
<dbReference type="EMBL" id="JBFAIH010000001">
    <property type="protein sequence ID" value="MEV0361312.1"/>
    <property type="molecule type" value="Genomic_DNA"/>
</dbReference>
<feature type="transmembrane region" description="Helical" evidence="6">
    <location>
        <begin position="164"/>
        <end position="183"/>
    </location>
</feature>
<keyword evidence="3 6" id="KW-0812">Transmembrane</keyword>
<comment type="subcellular location">
    <subcellularLocation>
        <location evidence="1">Cell membrane</location>
        <topology evidence="1">Multi-pass membrane protein</topology>
    </subcellularLocation>
</comment>
<gene>
    <name evidence="7" type="ORF">AB0H72_01305</name>
</gene>
<comment type="caution">
    <text evidence="7">The sequence shown here is derived from an EMBL/GenBank/DDBJ whole genome shotgun (WGS) entry which is preliminary data.</text>
</comment>
<protein>
    <submittedName>
        <fullName evidence="7">Cytochrome c oxidase assembly protein</fullName>
    </submittedName>
</protein>
<keyword evidence="8" id="KW-1185">Reference proteome</keyword>
<feature type="transmembrane region" description="Helical" evidence="6">
    <location>
        <begin position="428"/>
        <end position="451"/>
    </location>
</feature>
<keyword evidence="4 6" id="KW-1133">Transmembrane helix</keyword>
<evidence type="ECO:0000256" key="5">
    <source>
        <dbReference type="ARBA" id="ARBA00023136"/>
    </source>
</evidence>
<feature type="transmembrane region" description="Helical" evidence="6">
    <location>
        <begin position="472"/>
        <end position="492"/>
    </location>
</feature>
<dbReference type="RefSeq" id="WP_357972008.1">
    <property type="nucleotide sequence ID" value="NZ_JBFAIH010000001.1"/>
</dbReference>
<feature type="transmembrane region" description="Helical" evidence="6">
    <location>
        <begin position="590"/>
        <end position="613"/>
    </location>
</feature>
<evidence type="ECO:0000256" key="3">
    <source>
        <dbReference type="ARBA" id="ARBA00022692"/>
    </source>
</evidence>
<organism evidence="7 8">
    <name type="scientific">Nocardia fusca</name>
    <dbReference type="NCBI Taxonomy" id="941183"/>
    <lineage>
        <taxon>Bacteria</taxon>
        <taxon>Bacillati</taxon>
        <taxon>Actinomycetota</taxon>
        <taxon>Actinomycetes</taxon>
        <taxon>Mycobacteriales</taxon>
        <taxon>Nocardiaceae</taxon>
        <taxon>Nocardia</taxon>
    </lineage>
</organism>
<evidence type="ECO:0000256" key="4">
    <source>
        <dbReference type="ARBA" id="ARBA00022989"/>
    </source>
</evidence>
<feature type="transmembrane region" description="Helical" evidence="6">
    <location>
        <begin position="541"/>
        <end position="570"/>
    </location>
</feature>
<dbReference type="Pfam" id="PF09678">
    <property type="entry name" value="Caa3_CtaG"/>
    <property type="match status" value="1"/>
</dbReference>
<evidence type="ECO:0000256" key="2">
    <source>
        <dbReference type="ARBA" id="ARBA00022475"/>
    </source>
</evidence>
<keyword evidence="5 6" id="KW-0472">Membrane</keyword>
<reference evidence="7 8" key="1">
    <citation type="submission" date="2024-06" db="EMBL/GenBank/DDBJ databases">
        <title>The Natural Products Discovery Center: Release of the First 8490 Sequenced Strains for Exploring Actinobacteria Biosynthetic Diversity.</title>
        <authorList>
            <person name="Kalkreuter E."/>
            <person name="Kautsar S.A."/>
            <person name="Yang D."/>
            <person name="Bader C.D."/>
            <person name="Teijaro C.N."/>
            <person name="Fluegel L."/>
            <person name="Davis C.M."/>
            <person name="Simpson J.R."/>
            <person name="Lauterbach L."/>
            <person name="Steele A.D."/>
            <person name="Gui C."/>
            <person name="Meng S."/>
            <person name="Li G."/>
            <person name="Viehrig K."/>
            <person name="Ye F."/>
            <person name="Su P."/>
            <person name="Kiefer A.F."/>
            <person name="Nichols A."/>
            <person name="Cepeda A.J."/>
            <person name="Yan W."/>
            <person name="Fan B."/>
            <person name="Jiang Y."/>
            <person name="Adhikari A."/>
            <person name="Zheng C.-J."/>
            <person name="Schuster L."/>
            <person name="Cowan T.M."/>
            <person name="Smanski M.J."/>
            <person name="Chevrette M.G."/>
            <person name="De Carvalho L.P.S."/>
            <person name="Shen B."/>
        </authorList>
    </citation>
    <scope>NUCLEOTIDE SEQUENCE [LARGE SCALE GENOMIC DNA]</scope>
    <source>
        <strain evidence="7 8">NPDC050671</strain>
    </source>
</reference>
<feature type="transmembrane region" description="Helical" evidence="6">
    <location>
        <begin position="99"/>
        <end position="121"/>
    </location>
</feature>
<evidence type="ECO:0000313" key="7">
    <source>
        <dbReference type="EMBL" id="MEV0361312.1"/>
    </source>
</evidence>
<evidence type="ECO:0000256" key="6">
    <source>
        <dbReference type="SAM" id="Phobius"/>
    </source>
</evidence>
<dbReference type="Proteomes" id="UP001551658">
    <property type="component" value="Unassembled WGS sequence"/>
</dbReference>
<evidence type="ECO:0000313" key="8">
    <source>
        <dbReference type="Proteomes" id="UP001551658"/>
    </source>
</evidence>
<name>A0ABV3F0W7_9NOCA</name>
<proteinExistence type="predicted"/>
<evidence type="ECO:0000256" key="1">
    <source>
        <dbReference type="ARBA" id="ARBA00004651"/>
    </source>
</evidence>
<feature type="transmembrane region" description="Helical" evidence="6">
    <location>
        <begin position="195"/>
        <end position="217"/>
    </location>
</feature>